<organism evidence="5 6">
    <name type="scientific">Cellulomonas flavigena (strain ATCC 482 / DSM 20109 / BCRC 11376 / JCM 18109 / NBRC 3775 / NCIMB 8073 / NRS 134)</name>
    <dbReference type="NCBI Taxonomy" id="446466"/>
    <lineage>
        <taxon>Bacteria</taxon>
        <taxon>Bacillati</taxon>
        <taxon>Actinomycetota</taxon>
        <taxon>Actinomycetes</taxon>
        <taxon>Micrococcales</taxon>
        <taxon>Cellulomonadaceae</taxon>
        <taxon>Cellulomonas</taxon>
    </lineage>
</organism>
<dbReference type="Proteomes" id="UP000000849">
    <property type="component" value="Chromosome"/>
</dbReference>
<feature type="domain" description="N-acetyltransferase" evidence="4">
    <location>
        <begin position="22"/>
        <end position="191"/>
    </location>
</feature>
<dbReference type="InterPro" id="IPR050832">
    <property type="entry name" value="Bact_Acetyltransf"/>
</dbReference>
<dbReference type="Gene3D" id="3.40.630.30">
    <property type="match status" value="1"/>
</dbReference>
<proteinExistence type="predicted"/>
<evidence type="ECO:0000256" key="1">
    <source>
        <dbReference type="ARBA" id="ARBA00022679"/>
    </source>
</evidence>
<dbReference type="PANTHER" id="PTHR43877">
    <property type="entry name" value="AMINOALKYLPHOSPHONATE N-ACETYLTRANSFERASE-RELATED-RELATED"/>
    <property type="match status" value="1"/>
</dbReference>
<evidence type="ECO:0000259" key="4">
    <source>
        <dbReference type="PROSITE" id="PS51186"/>
    </source>
</evidence>
<dbReference type="RefSeq" id="WP_013115403.1">
    <property type="nucleotide sequence ID" value="NC_014151.1"/>
</dbReference>
<dbReference type="HOGENOM" id="CLU_043786_1_0_11"/>
<dbReference type="eggNOG" id="COG0456">
    <property type="taxonomic scope" value="Bacteria"/>
</dbReference>
<dbReference type="GO" id="GO:0016747">
    <property type="term" value="F:acyltransferase activity, transferring groups other than amino-acyl groups"/>
    <property type="evidence" value="ECO:0007669"/>
    <property type="project" value="InterPro"/>
</dbReference>
<sequence length="378" mass="40809">MTTSTLWSVRAAPALPASPDDPDAWAYAGLSEIDRLVELERWGWSDLWAPVHVRLALLRPQPHVRHHVWVAVEGDGGDPQDVVGYALLSEPLTSNQHTASVTVAVRPPHRGRGIGTRLAATACGQAAADGRGTLQAATAHSPEPPAGPGALESPVGTGRVPADDPHVQFALRHGFRLEQVARYSVLELGDAHGAGTPEHVAHLAAAREAAGATYRTHTWRYEPPADRLDDIAELYTRMSTDIPLGGLDLQEDPWDADRVREMVAHAAGAGLRLLVTAAEHVATGRLVAFSVLEVPDGDVPFAFQEDTLVLREHRGHRLGMLVKAVNLEELAVWRPAVRRIHTWNAQENAHMLAINVDLGFRQAGVSAVWQRADAPTGT</sequence>
<dbReference type="CDD" id="cd04301">
    <property type="entry name" value="NAT_SF"/>
    <property type="match status" value="1"/>
</dbReference>
<dbReference type="PROSITE" id="PS51186">
    <property type="entry name" value="GNAT"/>
    <property type="match status" value="1"/>
</dbReference>
<dbReference type="SUPFAM" id="SSF55729">
    <property type="entry name" value="Acyl-CoA N-acyltransferases (Nat)"/>
    <property type="match status" value="2"/>
</dbReference>
<evidence type="ECO:0000313" key="5">
    <source>
        <dbReference type="EMBL" id="ADG73069.1"/>
    </source>
</evidence>
<evidence type="ECO:0000256" key="2">
    <source>
        <dbReference type="ARBA" id="ARBA00023315"/>
    </source>
</evidence>
<dbReference type="InterPro" id="IPR016181">
    <property type="entry name" value="Acyl_CoA_acyltransferase"/>
</dbReference>
<keyword evidence="6" id="KW-1185">Reference proteome</keyword>
<dbReference type="InterPro" id="IPR000182">
    <property type="entry name" value="GNAT_dom"/>
</dbReference>
<dbReference type="OrthoDB" id="4119890at2"/>
<keyword evidence="1 5" id="KW-0808">Transferase</keyword>
<dbReference type="Pfam" id="PF00583">
    <property type="entry name" value="Acetyltransf_1"/>
    <property type="match status" value="1"/>
</dbReference>
<dbReference type="KEGG" id="cfl:Cfla_0150"/>
<name>D5UG86_CELFN</name>
<reference evidence="5 6" key="1">
    <citation type="journal article" date="2010" name="Stand. Genomic Sci.">
        <title>Complete genome sequence of Cellulomonas flavigena type strain (134).</title>
        <authorList>
            <person name="Abt B."/>
            <person name="Foster B."/>
            <person name="Lapidus A."/>
            <person name="Clum A."/>
            <person name="Sun H."/>
            <person name="Pukall R."/>
            <person name="Lucas S."/>
            <person name="Glavina Del Rio T."/>
            <person name="Nolan M."/>
            <person name="Tice H."/>
            <person name="Cheng J.F."/>
            <person name="Pitluck S."/>
            <person name="Liolios K."/>
            <person name="Ivanova N."/>
            <person name="Mavromatis K."/>
            <person name="Ovchinnikova G."/>
            <person name="Pati A."/>
            <person name="Goodwin L."/>
            <person name="Chen A."/>
            <person name="Palaniappan K."/>
            <person name="Land M."/>
            <person name="Hauser L."/>
            <person name="Chang Y.J."/>
            <person name="Jeffries C.D."/>
            <person name="Rohde M."/>
            <person name="Goker M."/>
            <person name="Woyke T."/>
            <person name="Bristow J."/>
            <person name="Eisen J.A."/>
            <person name="Markowitz V."/>
            <person name="Hugenholtz P."/>
            <person name="Kyrpides N.C."/>
            <person name="Klenk H.P."/>
        </authorList>
    </citation>
    <scope>NUCLEOTIDE SEQUENCE [LARGE SCALE GENOMIC DNA]</scope>
    <source>
        <strain evidence="6">ATCC 482 / DSM 20109 / BCRC 11376 / JCM 18109 / NBRC 3775 / NCIMB 8073 / NRS 134</strain>
    </source>
</reference>
<evidence type="ECO:0000256" key="3">
    <source>
        <dbReference type="SAM" id="MobiDB-lite"/>
    </source>
</evidence>
<dbReference type="STRING" id="446466.Cfla_0150"/>
<protein>
    <submittedName>
        <fullName evidence="5">GCN5-related N-acetyltransferase</fullName>
    </submittedName>
</protein>
<dbReference type="EMBL" id="CP001964">
    <property type="protein sequence ID" value="ADG73069.1"/>
    <property type="molecule type" value="Genomic_DNA"/>
</dbReference>
<accession>D5UG86</accession>
<feature type="region of interest" description="Disordered" evidence="3">
    <location>
        <begin position="131"/>
        <end position="158"/>
    </location>
</feature>
<keyword evidence="2" id="KW-0012">Acyltransferase</keyword>
<gene>
    <name evidence="5" type="ordered locus">Cfla_0150</name>
</gene>
<evidence type="ECO:0000313" key="6">
    <source>
        <dbReference type="Proteomes" id="UP000000849"/>
    </source>
</evidence>
<dbReference type="PANTHER" id="PTHR43877:SF1">
    <property type="entry name" value="ACETYLTRANSFERASE"/>
    <property type="match status" value="1"/>
</dbReference>
<dbReference type="AlphaFoldDB" id="D5UG86"/>